<dbReference type="Proteomes" id="UP000799777">
    <property type="component" value="Unassembled WGS sequence"/>
</dbReference>
<sequence>MNLFHNGYRCTEEEFDSMNLGRVEAALNEVFIETEEATEAIGKVDVEHLVMSIVPENGFLRCVSQLEALSTVDKHHFKPQSWNRDYVYKASIAFTSSRLETWQVIAAQVLLDTQHRLDGCLSLGYQILRRTCEHLRRSYRDFLDTQSVERTGAEQITTKKKFEAQVKRIEDIANGSGLQSYIKRQERKKKWHHLSVENRRVIWRMVYSPNFILLENRPALCSIILSDLRDASCQISLDIADDAGHILIVAHLNNSARQTDELNEHARWDDMNDIVDCVYRVLGLDSANAKFKSASKSEKKSKSKNKNTHKQHAAIGSPRPFQYMARYSRISADREKKARGANTADCDALAIAQAMTDIRTEGNDSKVDLNTLAEYKLPFENDELASNFNVLGLHLTCLELLGEIQSYCLTNPPGDYPKNVYGKRASVNVLVADLLRELTGHERQHEGVLPKVFAMMRSVMEAKGGDGLAEARMLTQEMRIAQNVFHNDNEEEAETAEGSAESPSLTQLGSTDLATGEVWDLEDREEVTAALKKESDAEDEVEEEMEKDADKDEIQKEIEEDEQGDDERR</sequence>
<feature type="compositionally biased region" description="Basic and acidic residues" evidence="1">
    <location>
        <begin position="548"/>
        <end position="557"/>
    </location>
</feature>
<name>A0A9P4H1M4_9PLEO</name>
<gene>
    <name evidence="2" type="ORF">EK21DRAFT_116296</name>
</gene>
<dbReference type="PANTHER" id="PTHR38795">
    <property type="entry name" value="DUF6604 DOMAIN-CONTAINING PROTEIN"/>
    <property type="match status" value="1"/>
</dbReference>
<feature type="compositionally biased region" description="Basic residues" evidence="1">
    <location>
        <begin position="301"/>
        <end position="312"/>
    </location>
</feature>
<protein>
    <submittedName>
        <fullName evidence="2">Uncharacterized protein</fullName>
    </submittedName>
</protein>
<feature type="region of interest" description="Disordered" evidence="1">
    <location>
        <begin position="489"/>
        <end position="569"/>
    </location>
</feature>
<accession>A0A9P4H1M4</accession>
<feature type="compositionally biased region" description="Acidic residues" evidence="1">
    <location>
        <begin position="558"/>
        <end position="569"/>
    </location>
</feature>
<organism evidence="2 3">
    <name type="scientific">Setomelanomma holmii</name>
    <dbReference type="NCBI Taxonomy" id="210430"/>
    <lineage>
        <taxon>Eukaryota</taxon>
        <taxon>Fungi</taxon>
        <taxon>Dikarya</taxon>
        <taxon>Ascomycota</taxon>
        <taxon>Pezizomycotina</taxon>
        <taxon>Dothideomycetes</taxon>
        <taxon>Pleosporomycetidae</taxon>
        <taxon>Pleosporales</taxon>
        <taxon>Pleosporineae</taxon>
        <taxon>Phaeosphaeriaceae</taxon>
        <taxon>Setomelanomma</taxon>
    </lineage>
</organism>
<dbReference type="AlphaFoldDB" id="A0A9P4H1M4"/>
<proteinExistence type="predicted"/>
<dbReference type="OrthoDB" id="3640263at2759"/>
<feature type="compositionally biased region" description="Acidic residues" evidence="1">
    <location>
        <begin position="536"/>
        <end position="547"/>
    </location>
</feature>
<reference evidence="2" key="1">
    <citation type="journal article" date="2020" name="Stud. Mycol.">
        <title>101 Dothideomycetes genomes: a test case for predicting lifestyles and emergence of pathogens.</title>
        <authorList>
            <person name="Haridas S."/>
            <person name="Albert R."/>
            <person name="Binder M."/>
            <person name="Bloem J."/>
            <person name="Labutti K."/>
            <person name="Salamov A."/>
            <person name="Andreopoulos B."/>
            <person name="Baker S."/>
            <person name="Barry K."/>
            <person name="Bills G."/>
            <person name="Bluhm B."/>
            <person name="Cannon C."/>
            <person name="Castanera R."/>
            <person name="Culley D."/>
            <person name="Daum C."/>
            <person name="Ezra D."/>
            <person name="Gonzalez J."/>
            <person name="Henrissat B."/>
            <person name="Kuo A."/>
            <person name="Liang C."/>
            <person name="Lipzen A."/>
            <person name="Lutzoni F."/>
            <person name="Magnuson J."/>
            <person name="Mondo S."/>
            <person name="Nolan M."/>
            <person name="Ohm R."/>
            <person name="Pangilinan J."/>
            <person name="Park H.-J."/>
            <person name="Ramirez L."/>
            <person name="Alfaro M."/>
            <person name="Sun H."/>
            <person name="Tritt A."/>
            <person name="Yoshinaga Y."/>
            <person name="Zwiers L.-H."/>
            <person name="Turgeon B."/>
            <person name="Goodwin S."/>
            <person name="Spatafora J."/>
            <person name="Crous P."/>
            <person name="Grigoriev I."/>
        </authorList>
    </citation>
    <scope>NUCLEOTIDE SEQUENCE</scope>
    <source>
        <strain evidence="2">CBS 110217</strain>
    </source>
</reference>
<feature type="region of interest" description="Disordered" evidence="1">
    <location>
        <begin position="293"/>
        <end position="315"/>
    </location>
</feature>
<evidence type="ECO:0000256" key="1">
    <source>
        <dbReference type="SAM" id="MobiDB-lite"/>
    </source>
</evidence>
<evidence type="ECO:0000313" key="2">
    <source>
        <dbReference type="EMBL" id="KAF2025932.1"/>
    </source>
</evidence>
<dbReference type="PANTHER" id="PTHR38795:SF1">
    <property type="entry name" value="DUF6604 DOMAIN-CONTAINING PROTEIN"/>
    <property type="match status" value="1"/>
</dbReference>
<comment type="caution">
    <text evidence="2">The sequence shown here is derived from an EMBL/GenBank/DDBJ whole genome shotgun (WGS) entry which is preliminary data.</text>
</comment>
<dbReference type="EMBL" id="ML978253">
    <property type="protein sequence ID" value="KAF2025932.1"/>
    <property type="molecule type" value="Genomic_DNA"/>
</dbReference>
<evidence type="ECO:0000313" key="3">
    <source>
        <dbReference type="Proteomes" id="UP000799777"/>
    </source>
</evidence>
<keyword evidence="3" id="KW-1185">Reference proteome</keyword>